<dbReference type="GO" id="GO:0005525">
    <property type="term" value="F:GTP binding"/>
    <property type="evidence" value="ECO:0007669"/>
    <property type="project" value="UniProtKB-KW"/>
</dbReference>
<evidence type="ECO:0000313" key="6">
    <source>
        <dbReference type="Proteomes" id="UP001163105"/>
    </source>
</evidence>
<dbReference type="Proteomes" id="UP001163105">
    <property type="component" value="Unassembled WGS sequence"/>
</dbReference>
<dbReference type="CDD" id="cd02603">
    <property type="entry name" value="HAD_sEH-N_like"/>
    <property type="match status" value="1"/>
</dbReference>
<dbReference type="NCBIfam" id="TIGR01509">
    <property type="entry name" value="HAD-SF-IA-v3"/>
    <property type="match status" value="1"/>
</dbReference>
<dbReference type="Gene3D" id="3.30.450.190">
    <property type="match status" value="1"/>
</dbReference>
<dbReference type="Gene3D" id="3.40.50.1000">
    <property type="entry name" value="HAD superfamily/HAD-like"/>
    <property type="match status" value="1"/>
</dbReference>
<dbReference type="Gene3D" id="3.40.50.300">
    <property type="entry name" value="P-loop containing nucleotide triphosphate hydrolases"/>
    <property type="match status" value="1"/>
</dbReference>
<dbReference type="FunFam" id="3.40.50.300:FF:002028">
    <property type="entry name" value="Related to GTR1-GTP-binding protein"/>
    <property type="match status" value="1"/>
</dbReference>
<dbReference type="SUPFAM" id="SSF56784">
    <property type="entry name" value="HAD-like"/>
    <property type="match status" value="1"/>
</dbReference>
<dbReference type="EMBL" id="JAQHRD010000008">
    <property type="protein sequence ID" value="KAJ6438212.1"/>
    <property type="molecule type" value="Genomic_DNA"/>
</dbReference>
<keyword evidence="2" id="KW-0547">Nucleotide-binding</keyword>
<dbReference type="CDD" id="cd11384">
    <property type="entry name" value="RagA_like"/>
    <property type="match status" value="1"/>
</dbReference>
<dbReference type="GO" id="GO:0010507">
    <property type="term" value="P:negative regulation of autophagy"/>
    <property type="evidence" value="ECO:0007669"/>
    <property type="project" value="TreeGrafter"/>
</dbReference>
<accession>A0AB34FIB4</accession>
<dbReference type="SFLD" id="SFLDS00003">
    <property type="entry name" value="Haloacid_Dehalogenase"/>
    <property type="match status" value="1"/>
</dbReference>
<protein>
    <submittedName>
        <fullName evidence="5">GTP-binding protein GTR1</fullName>
    </submittedName>
</protein>
<dbReference type="SUPFAM" id="SSF52540">
    <property type="entry name" value="P-loop containing nucleoside triphosphate hydrolases"/>
    <property type="match status" value="1"/>
</dbReference>
<dbReference type="Pfam" id="PF04670">
    <property type="entry name" value="Gtr1_RagA"/>
    <property type="match status" value="1"/>
</dbReference>
<organism evidence="5 6">
    <name type="scientific">Purpureocillium lavendulum</name>
    <dbReference type="NCBI Taxonomy" id="1247861"/>
    <lineage>
        <taxon>Eukaryota</taxon>
        <taxon>Fungi</taxon>
        <taxon>Dikarya</taxon>
        <taxon>Ascomycota</taxon>
        <taxon>Pezizomycotina</taxon>
        <taxon>Sordariomycetes</taxon>
        <taxon>Hypocreomycetidae</taxon>
        <taxon>Hypocreales</taxon>
        <taxon>Ophiocordycipitaceae</taxon>
        <taxon>Purpureocillium</taxon>
    </lineage>
</organism>
<dbReference type="GO" id="GO:1904263">
    <property type="term" value="P:positive regulation of TORC1 signaling"/>
    <property type="evidence" value="ECO:0007669"/>
    <property type="project" value="TreeGrafter"/>
</dbReference>
<dbReference type="Gene3D" id="1.10.150.240">
    <property type="entry name" value="Putative phosphatase, domain 2"/>
    <property type="match status" value="1"/>
</dbReference>
<feature type="compositionally biased region" description="Polar residues" evidence="4">
    <location>
        <begin position="470"/>
        <end position="489"/>
    </location>
</feature>
<evidence type="ECO:0000256" key="1">
    <source>
        <dbReference type="ARBA" id="ARBA00007756"/>
    </source>
</evidence>
<evidence type="ECO:0000313" key="5">
    <source>
        <dbReference type="EMBL" id="KAJ6438212.1"/>
    </source>
</evidence>
<dbReference type="GO" id="GO:0003924">
    <property type="term" value="F:GTPase activity"/>
    <property type="evidence" value="ECO:0007669"/>
    <property type="project" value="TreeGrafter"/>
</dbReference>
<feature type="region of interest" description="Disordered" evidence="4">
    <location>
        <begin position="470"/>
        <end position="513"/>
    </location>
</feature>
<dbReference type="PANTHER" id="PTHR11259">
    <property type="entry name" value="RAS-RELATED GTP BINDING RAG/GTR YEAST"/>
    <property type="match status" value="1"/>
</dbReference>
<name>A0AB34FIB4_9HYPO</name>
<evidence type="ECO:0000256" key="4">
    <source>
        <dbReference type="SAM" id="MobiDB-lite"/>
    </source>
</evidence>
<dbReference type="InterPro" id="IPR023198">
    <property type="entry name" value="PGP-like_dom2"/>
</dbReference>
<comment type="caution">
    <text evidence="5">The sequence shown here is derived from an EMBL/GenBank/DDBJ whole genome shotgun (WGS) entry which is preliminary data.</text>
</comment>
<dbReference type="InterPro" id="IPR023214">
    <property type="entry name" value="HAD_sf"/>
</dbReference>
<dbReference type="GO" id="GO:0009267">
    <property type="term" value="P:cellular response to starvation"/>
    <property type="evidence" value="ECO:0007669"/>
    <property type="project" value="TreeGrafter"/>
</dbReference>
<dbReference type="AlphaFoldDB" id="A0AB34FIB4"/>
<comment type="similarity">
    <text evidence="1">Belongs to the GTR/RAG GTP-binding protein family.</text>
</comment>
<dbReference type="InterPro" id="IPR036412">
    <property type="entry name" value="HAD-like_sf"/>
</dbReference>
<dbReference type="InterPro" id="IPR006439">
    <property type="entry name" value="HAD-SF_hydro_IA"/>
</dbReference>
<keyword evidence="3" id="KW-0342">GTP-binding</keyword>
<keyword evidence="6" id="KW-1185">Reference proteome</keyword>
<dbReference type="GO" id="GO:0016791">
    <property type="term" value="F:phosphatase activity"/>
    <property type="evidence" value="ECO:0007669"/>
    <property type="project" value="UniProtKB-ARBA"/>
</dbReference>
<evidence type="ECO:0000256" key="2">
    <source>
        <dbReference type="ARBA" id="ARBA00022741"/>
    </source>
</evidence>
<dbReference type="Pfam" id="PF00702">
    <property type="entry name" value="Hydrolase"/>
    <property type="match status" value="1"/>
</dbReference>
<dbReference type="InterPro" id="IPR027417">
    <property type="entry name" value="P-loop_NTPase"/>
</dbReference>
<dbReference type="InterPro" id="IPR039397">
    <property type="entry name" value="RagA/B"/>
</dbReference>
<reference evidence="5" key="1">
    <citation type="submission" date="2023-01" db="EMBL/GenBank/DDBJ databases">
        <title>The growth and conidiation of Purpureocillium lavendulum are regulated by nitrogen source and histone H3K14 acetylation.</title>
        <authorList>
            <person name="Tang P."/>
            <person name="Han J."/>
            <person name="Zhang C."/>
            <person name="Tang P."/>
            <person name="Qi F."/>
            <person name="Zhang K."/>
            <person name="Liang L."/>
        </authorList>
    </citation>
    <scope>NUCLEOTIDE SEQUENCE</scope>
    <source>
        <strain evidence="5">YMF1.00683</strain>
    </source>
</reference>
<dbReference type="PANTHER" id="PTHR11259:SF1">
    <property type="entry name" value="RAS-RELATED GTP-BINDING PROTEIN"/>
    <property type="match status" value="1"/>
</dbReference>
<dbReference type="SFLD" id="SFLDG01129">
    <property type="entry name" value="C1.5:_HAD__Beta-PGM__Phosphata"/>
    <property type="match status" value="1"/>
</dbReference>
<proteinExistence type="inferred from homology"/>
<dbReference type="GO" id="GO:1990131">
    <property type="term" value="C:Gtr1-Gtr2 GTPase complex"/>
    <property type="evidence" value="ECO:0007669"/>
    <property type="project" value="TreeGrafter"/>
</dbReference>
<dbReference type="GO" id="GO:0000329">
    <property type="term" value="C:fungal-type vacuole membrane"/>
    <property type="evidence" value="ECO:0007669"/>
    <property type="project" value="TreeGrafter"/>
</dbReference>
<gene>
    <name evidence="5" type="primary">RRAGA_B</name>
    <name evidence="5" type="ORF">O9K51_08803</name>
</gene>
<dbReference type="InterPro" id="IPR006762">
    <property type="entry name" value="Gtr1_RagA"/>
</dbReference>
<sequence length="848" mass="94214">MAATARQMDSATPPLALILDLGGVFFTFADVPEAPIPPREFKSLVDSSEWHALESGKVTTEEAYAALADRLGLEDGALEESLRIVSTTLAVNESLVATIEDLKAANGELRVFGASNIPRDRYEVLRAELAGWEIFDDVYISADLGVRKPEAAFYDRVLKATGLAAECAVFVDNRPENVIAAQCCGMRGILFDTADGVSSKLRACFSDPVKRGRAWLSVNAKNMWCMTNTGVEVREQFQQLFMLHLLQDQTIVQIGQPESYTGRWNLFAYGPPVLTTDTYPDDLDTTTLALLALDVPERTRHKSLNDMLQFMNPDGLLYCYFDTSRPRIDPFVSANVLRAFYANGRGKQLAGARLYVEDMLRTRAYEHGTRYYHLPDYLLFYVAYLCSRHPDAKELLPLGVLVRQRLQERMGCTHDAPSAALRLIASNDMGIVNTKDREILLKAQHADGRWTGYIYRAPDRDRDRDLNLANASQPAMASQPPQHDSSSTAADGLSAAPAPAPAPAAAEVRSEVKKPKKKKVLLMGKSGSGKSSMRSIIFSNYIARDTRRLGATIDIDLSHVKFLGNLTLNLWDCGGQEAFMENYLSQQRVHVFSNVGVLIYVFDIESRDVDRDLATYVSILSALLQFSPSANIYVLIHKMDLVVPSARESVYDERVRLVKQKTAEYVASVGGDVAGVDLTPFATSIWDQSLYKAWASIIHDLVPNLPVIERNLANLGVAIEAEELLLFERTSFLAVSSWTSPEGHRNPTEDRLERMSNIMKHFKQSISRFTGTPRNAEQFIRMEHKAGMRFNLFILKFTTNTYLMVVLPPGEARFNAAMLNCQIAIEHFKFLDGPVSQTPGAPAPAAAA</sequence>
<evidence type="ECO:0000256" key="3">
    <source>
        <dbReference type="ARBA" id="ARBA00023134"/>
    </source>
</evidence>
<dbReference type="GO" id="GO:0005634">
    <property type="term" value="C:nucleus"/>
    <property type="evidence" value="ECO:0007669"/>
    <property type="project" value="TreeGrafter"/>
</dbReference>